<dbReference type="InterPro" id="IPR026596">
    <property type="entry name" value="IspD/F"/>
</dbReference>
<feature type="binding site" evidence="14">
    <location>
        <begin position="260"/>
        <end position="262"/>
    </location>
    <ligand>
        <name>4-CDP-2-C-methyl-D-erythritol 2-phosphate</name>
        <dbReference type="ChEBI" id="CHEBI:57919"/>
    </ligand>
</feature>
<dbReference type="GO" id="GO:0016114">
    <property type="term" value="P:terpenoid biosynthetic process"/>
    <property type="evidence" value="ECO:0007669"/>
    <property type="project" value="InterPro"/>
</dbReference>
<feature type="site" description="Transition state stabilizer" evidence="14">
    <location>
        <position position="286"/>
    </location>
</feature>
<comment type="cofactor">
    <cofactor evidence="3 14">
        <name>a divalent metal cation</name>
        <dbReference type="ChEBI" id="CHEBI:60240"/>
    </cofactor>
</comment>
<feature type="binding site" evidence="14">
    <location>
        <begin position="384"/>
        <end position="387"/>
    </location>
    <ligand>
        <name>4-CDP-2-C-methyl-D-erythritol 2-phosphate</name>
        <dbReference type="ChEBI" id="CHEBI:57919"/>
    </ligand>
</feature>
<feature type="site" description="Transition state stabilizer" evidence="14">
    <location>
        <position position="385"/>
    </location>
</feature>
<dbReference type="HAMAP" id="MF_01520">
    <property type="entry name" value="IspDF"/>
    <property type="match status" value="1"/>
</dbReference>
<dbReference type="UniPathway" id="UPA00056">
    <property type="reaction ID" value="UER00093"/>
</dbReference>
<keyword evidence="12 14" id="KW-0456">Lyase</keyword>
<dbReference type="EMBL" id="CP001349">
    <property type="protein sequence ID" value="ACL61305.1"/>
    <property type="molecule type" value="Genomic_DNA"/>
</dbReference>
<evidence type="ECO:0000256" key="13">
    <source>
        <dbReference type="ARBA" id="ARBA00023268"/>
    </source>
</evidence>
<feature type="site" description="Positions MEP for the nucleophilic attack" evidence="14">
    <location>
        <position position="217"/>
    </location>
</feature>
<accession>B8IDD9</accession>
<dbReference type="SUPFAM" id="SSF53448">
    <property type="entry name" value="Nucleotide-diphospho-sugar transferases"/>
    <property type="match status" value="1"/>
</dbReference>
<evidence type="ECO:0000256" key="1">
    <source>
        <dbReference type="ARBA" id="ARBA00000200"/>
    </source>
</evidence>
<comment type="catalytic activity">
    <reaction evidence="2 14">
        <text>2-C-methyl-D-erythritol 4-phosphate + CTP + H(+) = 4-CDP-2-C-methyl-D-erythritol + diphosphate</text>
        <dbReference type="Rhea" id="RHEA:13429"/>
        <dbReference type="ChEBI" id="CHEBI:15378"/>
        <dbReference type="ChEBI" id="CHEBI:33019"/>
        <dbReference type="ChEBI" id="CHEBI:37563"/>
        <dbReference type="ChEBI" id="CHEBI:57823"/>
        <dbReference type="ChEBI" id="CHEBI:58262"/>
        <dbReference type="EC" id="2.7.7.60"/>
    </reaction>
</comment>
<comment type="similarity">
    <text evidence="6">Belongs to the IspF family.</text>
</comment>
<feature type="binding site" evidence="14">
    <location>
        <position position="260"/>
    </location>
    <ligand>
        <name>a divalent metal cation</name>
        <dbReference type="ChEBI" id="CHEBI:60240"/>
    </ligand>
</feature>
<feature type="site" description="Positions MEP for the nucleophilic attack" evidence="14">
    <location>
        <position position="160"/>
    </location>
</feature>
<dbReference type="OrthoDB" id="9804336at2"/>
<evidence type="ECO:0000256" key="5">
    <source>
        <dbReference type="ARBA" id="ARBA00004787"/>
    </source>
</evidence>
<comment type="pathway">
    <text evidence="4 14">Isoprenoid biosynthesis; isopentenyl diphosphate biosynthesis via DXP pathway; isopentenyl diphosphate from 1-deoxy-D-xylulose 5-phosphate: step 4/6.</text>
</comment>
<dbReference type="Gene3D" id="3.90.550.10">
    <property type="entry name" value="Spore Coat Polysaccharide Biosynthesis Protein SpsA, Chain A"/>
    <property type="match status" value="1"/>
</dbReference>
<dbReference type="CDD" id="cd00554">
    <property type="entry name" value="MECDP_synthase"/>
    <property type="match status" value="1"/>
</dbReference>
<evidence type="ECO:0000256" key="3">
    <source>
        <dbReference type="ARBA" id="ARBA00001968"/>
    </source>
</evidence>
<dbReference type="PROSITE" id="PS01295">
    <property type="entry name" value="ISPD"/>
    <property type="match status" value="1"/>
</dbReference>
<organism evidence="16 17">
    <name type="scientific">Methylobacterium nodulans (strain LMG 21967 / CNCM I-2342 / ORS 2060)</name>
    <dbReference type="NCBI Taxonomy" id="460265"/>
    <lineage>
        <taxon>Bacteria</taxon>
        <taxon>Pseudomonadati</taxon>
        <taxon>Pseudomonadota</taxon>
        <taxon>Alphaproteobacteria</taxon>
        <taxon>Hyphomicrobiales</taxon>
        <taxon>Methylobacteriaceae</taxon>
        <taxon>Methylobacterium</taxon>
    </lineage>
</organism>
<comment type="catalytic activity">
    <reaction evidence="1 14">
        <text>4-CDP-2-C-methyl-D-erythritol 2-phosphate = 2-C-methyl-D-erythritol 2,4-cyclic diphosphate + CMP</text>
        <dbReference type="Rhea" id="RHEA:23864"/>
        <dbReference type="ChEBI" id="CHEBI:57919"/>
        <dbReference type="ChEBI" id="CHEBI:58483"/>
        <dbReference type="ChEBI" id="CHEBI:60377"/>
        <dbReference type="EC" id="4.6.1.12"/>
    </reaction>
</comment>
<feature type="site" description="Transition state stabilizer" evidence="14">
    <location>
        <position position="16"/>
    </location>
</feature>
<dbReference type="HAMAP" id="MF_00107">
    <property type="entry name" value="IspF"/>
    <property type="match status" value="1"/>
</dbReference>
<feature type="domain" description="2-C-methyl-D-erythritol 2,4-cyclodiphosphate synthase" evidence="15">
    <location>
        <begin position="254"/>
        <end position="406"/>
    </location>
</feature>
<comment type="similarity">
    <text evidence="14">In the N-terminal section; belongs to the IspD/TarI cytidylyltransferase family. IspD subfamily.</text>
</comment>
<evidence type="ECO:0000256" key="9">
    <source>
        <dbReference type="ARBA" id="ARBA00022695"/>
    </source>
</evidence>
<feature type="site" description="Transition state stabilizer" evidence="14">
    <location>
        <position position="23"/>
    </location>
</feature>
<dbReference type="KEGG" id="mno:Mnod_6536"/>
<keyword evidence="10 14" id="KW-0479">Metal-binding</keyword>
<evidence type="ECO:0000256" key="8">
    <source>
        <dbReference type="ARBA" id="ARBA00022679"/>
    </source>
</evidence>
<dbReference type="NCBIfam" id="NF006899">
    <property type="entry name" value="PRK09382.1"/>
    <property type="match status" value="1"/>
</dbReference>
<feature type="binding site" evidence="14">
    <location>
        <position position="394"/>
    </location>
    <ligand>
        <name>4-CDP-2-C-methyl-D-erythritol 2-phosphate</name>
        <dbReference type="ChEBI" id="CHEBI:57919"/>
    </ligand>
</feature>
<feature type="binding site" evidence="14">
    <location>
        <position position="391"/>
    </location>
    <ligand>
        <name>4-CDP-2-C-methyl-D-erythritol 2-phosphate</name>
        <dbReference type="ChEBI" id="CHEBI:57919"/>
    </ligand>
</feature>
<dbReference type="InterPro" id="IPR034683">
    <property type="entry name" value="IspD/TarI"/>
</dbReference>
<dbReference type="HOGENOM" id="CLU_042800_2_3_5"/>
<dbReference type="GO" id="GO:0046872">
    <property type="term" value="F:metal ion binding"/>
    <property type="evidence" value="ECO:0007669"/>
    <property type="project" value="UniProtKB-KW"/>
</dbReference>
<feature type="region of interest" description="2-C-methyl-D-erythritol 2,4-cyclodiphosphate synthase" evidence="14">
    <location>
        <begin position="254"/>
        <end position="409"/>
    </location>
</feature>
<dbReference type="AlphaFoldDB" id="B8IDD9"/>
<dbReference type="EC" id="2.7.7.60" evidence="14"/>
<dbReference type="eggNOG" id="COG1211">
    <property type="taxonomic scope" value="Bacteria"/>
</dbReference>
<dbReference type="EC" id="4.6.1.12" evidence="14"/>
<sequence>MSETAAVVVAAGRGIRVGGDTPKQYRRVGGKTVLTRTLDALARHPNLSRIQVVIAPDAAAFYDECLADLAPGAGAKLAPPVEGGATRQISVRAGLEALDRAGAPALVLVHDAARPFVDEALVDRAIAAARAHRAAVPGIPVTDTIKIVDPQGRVRETPPRESLRAVQTPQAFAFPALLDAHRRAAAQGLDAFTDDGALAEWAGLPVTVFAGDLRNRKITQAADLDEADRTFAGAAAPSGADRPAAGVPMTLLTRLGTGFDVHAFTEGDHVWLGGVRIPADRGVLAHSDGDVVLHALTDAILGALADGDIGVHFPPSDPRWRGASSDQFLADAVARVAARGGVIDHLDVTVLCESPRIGPHREAIRARIAEVAGIPVTAVSIKATTTEKLGFVGRAEGLAAQAAATIRLP</sequence>
<comment type="pathway">
    <text evidence="5 14">Isoprenoid biosynthesis; isopentenyl diphosphate biosynthesis via DXP pathway; isopentenyl diphosphate from 1-deoxy-D-xylulose 5-phosphate: step 2/6.</text>
</comment>
<feature type="binding site" evidence="14">
    <location>
        <begin position="308"/>
        <end position="310"/>
    </location>
    <ligand>
        <name>4-CDP-2-C-methyl-D-erythritol 2-phosphate</name>
        <dbReference type="ChEBI" id="CHEBI:57919"/>
    </ligand>
</feature>
<reference evidence="16 17" key="1">
    <citation type="submission" date="2009-01" db="EMBL/GenBank/DDBJ databases">
        <title>Complete sequence of chromosome of Methylobacterium nodulans ORS 2060.</title>
        <authorList>
            <consortium name="US DOE Joint Genome Institute"/>
            <person name="Lucas S."/>
            <person name="Copeland A."/>
            <person name="Lapidus A."/>
            <person name="Glavina del Rio T."/>
            <person name="Dalin E."/>
            <person name="Tice H."/>
            <person name="Bruce D."/>
            <person name="Goodwin L."/>
            <person name="Pitluck S."/>
            <person name="Sims D."/>
            <person name="Brettin T."/>
            <person name="Detter J.C."/>
            <person name="Han C."/>
            <person name="Larimer F."/>
            <person name="Land M."/>
            <person name="Hauser L."/>
            <person name="Kyrpides N."/>
            <person name="Ivanova N."/>
            <person name="Marx C.J."/>
            <person name="Richardson P."/>
        </authorList>
    </citation>
    <scope>NUCLEOTIDE SEQUENCE [LARGE SCALE GENOMIC DNA]</scope>
    <source>
        <strain evidence="17">LMG 21967 / CNCM I-2342 / ORS 2060</strain>
    </source>
</reference>
<dbReference type="RefSeq" id="WP_015932878.1">
    <property type="nucleotide sequence ID" value="NC_011894.1"/>
</dbReference>
<dbReference type="PROSITE" id="PS01350">
    <property type="entry name" value="ISPF"/>
    <property type="match status" value="1"/>
</dbReference>
<feature type="binding site" evidence="14">
    <location>
        <position position="294"/>
    </location>
    <ligand>
        <name>a divalent metal cation</name>
        <dbReference type="ChEBI" id="CHEBI:60240"/>
    </ligand>
</feature>
<dbReference type="NCBIfam" id="TIGR00453">
    <property type="entry name" value="ispD"/>
    <property type="match status" value="1"/>
</dbReference>
<dbReference type="NCBIfam" id="TIGR00151">
    <property type="entry name" value="ispF"/>
    <property type="match status" value="1"/>
</dbReference>
<evidence type="ECO:0000256" key="7">
    <source>
        <dbReference type="ARBA" id="ARBA00009789"/>
    </source>
</evidence>
<evidence type="ECO:0000256" key="6">
    <source>
        <dbReference type="ARBA" id="ARBA00008480"/>
    </source>
</evidence>
<keyword evidence="11 14" id="KW-0414">Isoprene biosynthesis</keyword>
<keyword evidence="13 14" id="KW-0511">Multifunctional enzyme</keyword>
<evidence type="ECO:0000256" key="12">
    <source>
        <dbReference type="ARBA" id="ARBA00023239"/>
    </source>
</evidence>
<dbReference type="SUPFAM" id="SSF69765">
    <property type="entry name" value="IpsF-like"/>
    <property type="match status" value="1"/>
</dbReference>
<proteinExistence type="inferred from homology"/>
<dbReference type="FunFam" id="3.90.550.10:FF:000003">
    <property type="entry name" value="2-C-methyl-D-erythritol 4-phosphate cytidylyltransferase"/>
    <property type="match status" value="1"/>
</dbReference>
<dbReference type="GO" id="GO:0050518">
    <property type="term" value="F:2-C-methyl-D-erythritol 4-phosphate cytidylyltransferase activity"/>
    <property type="evidence" value="ECO:0007669"/>
    <property type="project" value="UniProtKB-UniRule"/>
</dbReference>
<evidence type="ECO:0000256" key="10">
    <source>
        <dbReference type="ARBA" id="ARBA00022723"/>
    </source>
</evidence>
<dbReference type="GO" id="GO:0019288">
    <property type="term" value="P:isopentenyl diphosphate biosynthetic process, methylerythritol 4-phosphate pathway"/>
    <property type="evidence" value="ECO:0007669"/>
    <property type="project" value="UniProtKB-UniRule"/>
</dbReference>
<feature type="binding site" evidence="14">
    <location>
        <position position="262"/>
    </location>
    <ligand>
        <name>a divalent metal cation</name>
        <dbReference type="ChEBI" id="CHEBI:60240"/>
    </ligand>
</feature>
<evidence type="ECO:0000256" key="14">
    <source>
        <dbReference type="HAMAP-Rule" id="MF_01520"/>
    </source>
</evidence>
<evidence type="ECO:0000313" key="16">
    <source>
        <dbReference type="EMBL" id="ACL61305.1"/>
    </source>
</evidence>
<dbReference type="CDD" id="cd02516">
    <property type="entry name" value="CDP-ME_synthetase"/>
    <property type="match status" value="1"/>
</dbReference>
<feature type="binding site" evidence="14">
    <location>
        <begin position="286"/>
        <end position="287"/>
    </location>
    <ligand>
        <name>4-CDP-2-C-methyl-D-erythritol 2-phosphate</name>
        <dbReference type="ChEBI" id="CHEBI:57919"/>
    </ligand>
</feature>
<dbReference type="InterPro" id="IPR029044">
    <property type="entry name" value="Nucleotide-diphossugar_trans"/>
</dbReference>
<comment type="function">
    <text evidence="14">Bifunctional enzyme that catalyzes the formation of 4-diphosphocytidyl-2-C-methyl-D-erythritol from CTP and 2-C-methyl-D-erythritol 4-phosphate (MEP) (IspD), and catalyzes the conversion of 4-diphosphocytidyl-2-C-methyl-D-erythritol 2-phosphate (CDP-ME2P) to 2-C-methyl-D-erythritol 2,4-cyclodiphosphate (ME-CPP) with a corresponding release of cytidine 5-monophosphate (CMP) (IspF).</text>
</comment>
<dbReference type="PANTHER" id="PTHR43181">
    <property type="entry name" value="2-C-METHYL-D-ERYTHRITOL 2,4-CYCLODIPHOSPHATE SYNTHASE, CHLOROPLASTIC"/>
    <property type="match status" value="1"/>
</dbReference>
<dbReference type="Pfam" id="PF02542">
    <property type="entry name" value="YgbB"/>
    <property type="match status" value="1"/>
</dbReference>
<keyword evidence="8 14" id="KW-0808">Transferase</keyword>
<evidence type="ECO:0000259" key="15">
    <source>
        <dbReference type="Pfam" id="PF02542"/>
    </source>
</evidence>
<dbReference type="Pfam" id="PF01128">
    <property type="entry name" value="IspD"/>
    <property type="match status" value="1"/>
</dbReference>
<keyword evidence="9 14" id="KW-0548">Nucleotidyltransferase</keyword>
<dbReference type="InterPro" id="IPR018294">
    <property type="entry name" value="ISPD_synthase_CS"/>
</dbReference>
<dbReference type="HAMAP" id="MF_00108">
    <property type="entry name" value="IspD"/>
    <property type="match status" value="1"/>
</dbReference>
<evidence type="ECO:0000256" key="2">
    <source>
        <dbReference type="ARBA" id="ARBA00001282"/>
    </source>
</evidence>
<dbReference type="Gene3D" id="3.30.1330.50">
    <property type="entry name" value="2-C-methyl-D-erythritol 2,4-cyclodiphosphate synthase"/>
    <property type="match status" value="1"/>
</dbReference>
<comment type="caution">
    <text evidence="14">Lacks conserved residue(s) required for the propagation of feature annotation.</text>
</comment>
<dbReference type="InterPro" id="IPR020555">
    <property type="entry name" value="MECDP_synthase_CS"/>
</dbReference>
<comment type="similarity">
    <text evidence="7">Belongs to the IspD/TarI cytidylyltransferase family. IspD subfamily.</text>
</comment>
<dbReference type="GO" id="GO:0008685">
    <property type="term" value="F:2-C-methyl-D-erythritol 2,4-cyclodiphosphate synthase activity"/>
    <property type="evidence" value="ECO:0007669"/>
    <property type="project" value="UniProtKB-UniRule"/>
</dbReference>
<feature type="region of interest" description="2-C-methyl-D-erythritol 4-phosphate cytidylyltransferase" evidence="14">
    <location>
        <begin position="1"/>
        <end position="253"/>
    </location>
</feature>
<comment type="similarity">
    <text evidence="14">In the C-terminal section; belongs to the IspF family.</text>
</comment>
<evidence type="ECO:0000256" key="4">
    <source>
        <dbReference type="ARBA" id="ARBA00004709"/>
    </source>
</evidence>
<dbReference type="InterPro" id="IPR036571">
    <property type="entry name" value="MECDP_synthase_sf"/>
</dbReference>
<keyword evidence="17" id="KW-1185">Reference proteome</keyword>
<name>B8IDD9_METNO</name>
<dbReference type="InterPro" id="IPR001228">
    <property type="entry name" value="IspD"/>
</dbReference>
<gene>
    <name evidence="14" type="primary">ispDF</name>
    <name evidence="16" type="ordered locus">Mnod_6536</name>
</gene>
<evidence type="ECO:0000313" key="17">
    <source>
        <dbReference type="Proteomes" id="UP000008207"/>
    </source>
</evidence>
<dbReference type="eggNOG" id="COG0245">
    <property type="taxonomic scope" value="Bacteria"/>
</dbReference>
<dbReference type="InterPro" id="IPR003526">
    <property type="entry name" value="MECDP_synthase"/>
</dbReference>
<evidence type="ECO:0000256" key="11">
    <source>
        <dbReference type="ARBA" id="ARBA00023229"/>
    </source>
</evidence>
<dbReference type="PANTHER" id="PTHR43181:SF1">
    <property type="entry name" value="2-C-METHYL-D-ERYTHRITOL 2,4-CYCLODIPHOSPHATE SYNTHASE, CHLOROPLASTIC"/>
    <property type="match status" value="1"/>
</dbReference>
<dbReference type="STRING" id="460265.Mnod_6536"/>
<dbReference type="Proteomes" id="UP000008207">
    <property type="component" value="Chromosome"/>
</dbReference>
<protein>
    <recommendedName>
        <fullName evidence="14">Bifunctional enzyme IspD/IspF</fullName>
    </recommendedName>
    <domain>
        <recommendedName>
            <fullName evidence="14">2-C-methyl-D-erythritol 4-phosphate cytidylyltransferase</fullName>
            <ecNumber evidence="14">2.7.7.60</ecNumber>
        </recommendedName>
        <alternativeName>
            <fullName evidence="14">4-diphosphocytidyl-2C-methyl-D-erythritol synthase</fullName>
        </alternativeName>
        <alternativeName>
            <fullName evidence="14">MEP cytidylyltransferase</fullName>
            <shortName evidence="14">MCT</shortName>
        </alternativeName>
    </domain>
    <domain>
        <recommendedName>
            <fullName evidence="14">2-C-methyl-D-erythritol 2,4-cyclodiphosphate synthase</fullName>
            <shortName evidence="14">MECDP-synthase</shortName>
            <shortName evidence="14">MECPP-synthase</shortName>
            <shortName evidence="14">MECPS</shortName>
            <ecNumber evidence="14">4.6.1.12</ecNumber>
        </recommendedName>
    </domain>
</protein>